<protein>
    <recommendedName>
        <fullName evidence="2 3">Single-stranded DNA-binding protein</fullName>
        <shortName evidence="2">SSB</shortName>
    </recommendedName>
</protein>
<feature type="region of interest" description="Disordered" evidence="4">
    <location>
        <begin position="144"/>
        <end position="178"/>
    </location>
</feature>
<evidence type="ECO:0000256" key="2">
    <source>
        <dbReference type="HAMAP-Rule" id="MF_00984"/>
    </source>
</evidence>
<sequence>MASARTRRLTTTDHPQPINHTKKEHTSMAMGDTPITVIGNLTSDPELKFTQGGAALAKFTVASTPRTFDRESGQYKDGTAMFMRCSAWRGLAEHVTESLTKGSRVIVSGRLRQFDWQTDQGENRSMLALEVDDIGPSLKFATATTTKATSSGGNGSGSNGAGDPWSTGSKPAGDEPPF</sequence>
<dbReference type="EMBL" id="BMMP01000007">
    <property type="protein sequence ID" value="GGO49380.1"/>
    <property type="molecule type" value="Genomic_DNA"/>
</dbReference>
<dbReference type="PANTHER" id="PTHR10302">
    <property type="entry name" value="SINGLE-STRANDED DNA-BINDING PROTEIN"/>
    <property type="match status" value="1"/>
</dbReference>
<keyword evidence="6" id="KW-1185">Reference proteome</keyword>
<comment type="caution">
    <text evidence="2">Lacks conserved residue(s) required for the propagation of feature annotation.</text>
</comment>
<comment type="subunit">
    <text evidence="2">Homotetramer.</text>
</comment>
<evidence type="ECO:0000313" key="5">
    <source>
        <dbReference type="EMBL" id="GGO49380.1"/>
    </source>
</evidence>
<dbReference type="Gene3D" id="2.40.50.140">
    <property type="entry name" value="Nucleic acid-binding proteins"/>
    <property type="match status" value="1"/>
</dbReference>
<comment type="caution">
    <text evidence="5">The sequence shown here is derived from an EMBL/GenBank/DDBJ whole genome shotgun (WGS) entry which is preliminary data.</text>
</comment>
<evidence type="ECO:0000256" key="4">
    <source>
        <dbReference type="SAM" id="MobiDB-lite"/>
    </source>
</evidence>
<evidence type="ECO:0000256" key="3">
    <source>
        <dbReference type="RuleBase" id="RU000524"/>
    </source>
</evidence>
<dbReference type="PROSITE" id="PS50935">
    <property type="entry name" value="SSB"/>
    <property type="match status" value="1"/>
</dbReference>
<dbReference type="GO" id="GO:0003677">
    <property type="term" value="F:DNA binding"/>
    <property type="evidence" value="ECO:0007669"/>
    <property type="project" value="UniProtKB-KW"/>
</dbReference>
<dbReference type="SUPFAM" id="SSF50249">
    <property type="entry name" value="Nucleic acid-binding proteins"/>
    <property type="match status" value="1"/>
</dbReference>
<dbReference type="InterPro" id="IPR000424">
    <property type="entry name" value="Primosome_PriB/ssb"/>
</dbReference>
<dbReference type="Proteomes" id="UP000631535">
    <property type="component" value="Unassembled WGS sequence"/>
</dbReference>
<dbReference type="CDD" id="cd04496">
    <property type="entry name" value="SSB_OBF"/>
    <property type="match status" value="1"/>
</dbReference>
<gene>
    <name evidence="5" type="ORF">GCM10012287_26600</name>
</gene>
<proteinExistence type="inferred from homology"/>
<evidence type="ECO:0000313" key="6">
    <source>
        <dbReference type="Proteomes" id="UP000631535"/>
    </source>
</evidence>
<dbReference type="InterPro" id="IPR012340">
    <property type="entry name" value="NA-bd_OB-fold"/>
</dbReference>
<organism evidence="5 6">
    <name type="scientific">Streptomyces daqingensis</name>
    <dbReference type="NCBI Taxonomy" id="1472640"/>
    <lineage>
        <taxon>Bacteria</taxon>
        <taxon>Bacillati</taxon>
        <taxon>Actinomycetota</taxon>
        <taxon>Actinomycetes</taxon>
        <taxon>Kitasatosporales</taxon>
        <taxon>Streptomycetaceae</taxon>
        <taxon>Streptomyces</taxon>
    </lineage>
</organism>
<keyword evidence="1 2" id="KW-0238">DNA-binding</keyword>
<accession>A0ABQ2MC46</accession>
<feature type="region of interest" description="Disordered" evidence="4">
    <location>
        <begin position="1"/>
        <end position="30"/>
    </location>
</feature>
<dbReference type="HAMAP" id="MF_00984">
    <property type="entry name" value="SSB"/>
    <property type="match status" value="1"/>
</dbReference>
<name>A0ABQ2MC46_9ACTN</name>
<dbReference type="Pfam" id="PF00436">
    <property type="entry name" value="SSB"/>
    <property type="match status" value="1"/>
</dbReference>
<dbReference type="NCBIfam" id="TIGR00621">
    <property type="entry name" value="ssb"/>
    <property type="match status" value="1"/>
</dbReference>
<dbReference type="NCBIfam" id="NF005851">
    <property type="entry name" value="PRK07772.1"/>
    <property type="match status" value="1"/>
</dbReference>
<evidence type="ECO:0000256" key="1">
    <source>
        <dbReference type="ARBA" id="ARBA00023125"/>
    </source>
</evidence>
<reference evidence="6" key="1">
    <citation type="journal article" date="2019" name="Int. J. Syst. Evol. Microbiol.">
        <title>The Global Catalogue of Microorganisms (GCM) 10K type strain sequencing project: providing services to taxonomists for standard genome sequencing and annotation.</title>
        <authorList>
            <consortium name="The Broad Institute Genomics Platform"/>
            <consortium name="The Broad Institute Genome Sequencing Center for Infectious Disease"/>
            <person name="Wu L."/>
            <person name="Ma J."/>
        </authorList>
    </citation>
    <scope>NUCLEOTIDE SEQUENCE [LARGE SCALE GENOMIC DNA]</scope>
    <source>
        <strain evidence="6">CGMCC 4.7178</strain>
    </source>
</reference>
<dbReference type="InterPro" id="IPR011344">
    <property type="entry name" value="ssDNA-bd"/>
</dbReference>
<dbReference type="PANTHER" id="PTHR10302:SF27">
    <property type="entry name" value="SINGLE-STRANDED DNA-BINDING PROTEIN"/>
    <property type="match status" value="1"/>
</dbReference>